<keyword evidence="4 11" id="KW-0237">DNA synthesis</keyword>
<proteinExistence type="inferred from homology"/>
<dbReference type="Gene3D" id="3.30.60.20">
    <property type="match status" value="1"/>
</dbReference>
<dbReference type="GO" id="GO:0004797">
    <property type="term" value="F:thymidine kinase activity"/>
    <property type="evidence" value="ECO:0007669"/>
    <property type="project" value="UniProtKB-UniRule"/>
</dbReference>
<dbReference type="PROSITE" id="PS00603">
    <property type="entry name" value="TK_CELLULAR_TYPE"/>
    <property type="match status" value="1"/>
</dbReference>
<dbReference type="STRING" id="1379270.GEMMAAP_04665"/>
<keyword evidence="7 11" id="KW-0547">Nucleotide-binding</keyword>
<evidence type="ECO:0000256" key="4">
    <source>
        <dbReference type="ARBA" id="ARBA00022634"/>
    </source>
</evidence>
<keyword evidence="3 11" id="KW-0963">Cytoplasm</keyword>
<evidence type="ECO:0000256" key="10">
    <source>
        <dbReference type="ARBA" id="ARBA00022840"/>
    </source>
</evidence>
<protein>
    <recommendedName>
        <fullName evidence="2 11">Thymidine kinase</fullName>
        <ecNumber evidence="2 11">2.7.1.21</ecNumber>
    </recommendedName>
</protein>
<dbReference type="GO" id="GO:0005829">
    <property type="term" value="C:cytosol"/>
    <property type="evidence" value="ECO:0007669"/>
    <property type="project" value="TreeGrafter"/>
</dbReference>
<dbReference type="InterPro" id="IPR027417">
    <property type="entry name" value="P-loop_NTPase"/>
</dbReference>
<feature type="binding site" evidence="11">
    <location>
        <position position="186"/>
    </location>
    <ligand>
        <name>Zn(2+)</name>
        <dbReference type="ChEBI" id="CHEBI:29105"/>
    </ligand>
</feature>
<dbReference type="InterPro" id="IPR001267">
    <property type="entry name" value="Thymidine_kinase"/>
</dbReference>
<sequence length="203" mass="22333">MSGGFQASGGWMEVIAGSMFSGKTEELLRRVRRATIARKRVQVFKSHLDDRYAGLWAVSSHDRRTFEATPVDSSSQILLRLDPMAQVIAVDEVQFLDVGIVNVVASLADRGRRVIMAGIDTDFRGEPFGPMPQLMAMAEVVDKLHAICVLCGSPASRTQRLIEGKPAPYESPTIMVGAADSYEARCRACHQVPRRDEAQQSLL</sequence>
<dbReference type="GO" id="GO:0008270">
    <property type="term" value="F:zinc ion binding"/>
    <property type="evidence" value="ECO:0007669"/>
    <property type="project" value="UniProtKB-UniRule"/>
</dbReference>
<dbReference type="OrthoDB" id="9781579at2"/>
<dbReference type="HAMAP" id="MF_00124">
    <property type="entry name" value="Thymidine_kinase"/>
    <property type="match status" value="1"/>
</dbReference>
<name>A0A143BH04_9BACT</name>
<comment type="subunit">
    <text evidence="11">Homotetramer.</text>
</comment>
<gene>
    <name evidence="11" type="primary">tdk</name>
    <name evidence="16" type="ORF">GEMMAAP_04665</name>
</gene>
<dbReference type="eggNOG" id="COG1435">
    <property type="taxonomic scope" value="Bacteria"/>
</dbReference>
<dbReference type="GO" id="GO:0071897">
    <property type="term" value="P:DNA biosynthetic process"/>
    <property type="evidence" value="ECO:0007669"/>
    <property type="project" value="UniProtKB-KW"/>
</dbReference>
<evidence type="ECO:0000256" key="6">
    <source>
        <dbReference type="ARBA" id="ARBA00022723"/>
    </source>
</evidence>
<dbReference type="Pfam" id="PF00265">
    <property type="entry name" value="TK"/>
    <property type="match status" value="1"/>
</dbReference>
<feature type="binding site" evidence="13">
    <location>
        <begin position="174"/>
        <end position="177"/>
    </location>
    <ligand>
        <name>substrate</name>
    </ligand>
</feature>
<dbReference type="KEGG" id="gph:GEMMAAP_04665"/>
<evidence type="ECO:0000256" key="14">
    <source>
        <dbReference type="RuleBase" id="RU000544"/>
    </source>
</evidence>
<dbReference type="Proteomes" id="UP000076404">
    <property type="component" value="Chromosome"/>
</dbReference>
<evidence type="ECO:0000256" key="8">
    <source>
        <dbReference type="ARBA" id="ARBA00022777"/>
    </source>
</evidence>
<keyword evidence="9 11" id="KW-0862">Zinc</keyword>
<dbReference type="EMBL" id="CP011454">
    <property type="protein sequence ID" value="AMW04326.1"/>
    <property type="molecule type" value="Genomic_DNA"/>
</dbReference>
<feature type="binding site" evidence="11">
    <location>
        <position position="151"/>
    </location>
    <ligand>
        <name>Zn(2+)</name>
        <dbReference type="ChEBI" id="CHEBI:29105"/>
    </ligand>
</feature>
<dbReference type="InterPro" id="IPR020633">
    <property type="entry name" value="Thymidine_kinase_CS"/>
</dbReference>
<dbReference type="SUPFAM" id="SSF52540">
    <property type="entry name" value="P-loop containing nucleoside triphosphate hydrolases"/>
    <property type="match status" value="1"/>
</dbReference>
<comment type="similarity">
    <text evidence="1 11 15">Belongs to the thymidine kinase family.</text>
</comment>
<keyword evidence="10 11" id="KW-0067">ATP-binding</keyword>
<dbReference type="NCBIfam" id="NF003296">
    <property type="entry name" value="PRK04296.1-1"/>
    <property type="match status" value="1"/>
</dbReference>
<evidence type="ECO:0000256" key="15">
    <source>
        <dbReference type="RuleBase" id="RU004165"/>
    </source>
</evidence>
<evidence type="ECO:0000313" key="17">
    <source>
        <dbReference type="Proteomes" id="UP000076404"/>
    </source>
</evidence>
<organism evidence="16 17">
    <name type="scientific">Gemmatimonas phototrophica</name>
    <dbReference type="NCBI Taxonomy" id="1379270"/>
    <lineage>
        <taxon>Bacteria</taxon>
        <taxon>Pseudomonadati</taxon>
        <taxon>Gemmatimonadota</taxon>
        <taxon>Gemmatimonadia</taxon>
        <taxon>Gemmatimonadales</taxon>
        <taxon>Gemmatimonadaceae</taxon>
        <taxon>Gemmatimonas</taxon>
    </lineage>
</organism>
<evidence type="ECO:0000256" key="11">
    <source>
        <dbReference type="HAMAP-Rule" id="MF_00124"/>
    </source>
</evidence>
<accession>A0A143BH04</accession>
<evidence type="ECO:0000256" key="13">
    <source>
        <dbReference type="PIRSR" id="PIRSR035805-2"/>
    </source>
</evidence>
<evidence type="ECO:0000256" key="12">
    <source>
        <dbReference type="PIRSR" id="PIRSR035805-1"/>
    </source>
</evidence>
<evidence type="ECO:0000256" key="7">
    <source>
        <dbReference type="ARBA" id="ARBA00022741"/>
    </source>
</evidence>
<feature type="binding site" evidence="13">
    <location>
        <position position="182"/>
    </location>
    <ligand>
        <name>substrate</name>
    </ligand>
</feature>
<dbReference type="PANTHER" id="PTHR11441:SF0">
    <property type="entry name" value="THYMIDINE KINASE, CYTOSOLIC"/>
    <property type="match status" value="1"/>
</dbReference>
<evidence type="ECO:0000256" key="3">
    <source>
        <dbReference type="ARBA" id="ARBA00022490"/>
    </source>
</evidence>
<feature type="active site" description="Proton acceptor" evidence="11 12">
    <location>
        <position position="92"/>
    </location>
</feature>
<dbReference type="EC" id="2.7.1.21" evidence="2 11"/>
<evidence type="ECO:0000256" key="5">
    <source>
        <dbReference type="ARBA" id="ARBA00022679"/>
    </source>
</evidence>
<dbReference type="GO" id="GO:0005524">
    <property type="term" value="F:ATP binding"/>
    <property type="evidence" value="ECO:0007669"/>
    <property type="project" value="UniProtKB-UniRule"/>
</dbReference>
<dbReference type="Gene3D" id="3.40.50.300">
    <property type="entry name" value="P-loop containing nucleotide triphosphate hydrolases"/>
    <property type="match status" value="1"/>
</dbReference>
<dbReference type="PIRSF" id="PIRSF035805">
    <property type="entry name" value="TK_cell"/>
    <property type="match status" value="1"/>
</dbReference>
<dbReference type="GO" id="GO:0046104">
    <property type="term" value="P:thymidine metabolic process"/>
    <property type="evidence" value="ECO:0007669"/>
    <property type="project" value="TreeGrafter"/>
</dbReference>
<evidence type="ECO:0000256" key="2">
    <source>
        <dbReference type="ARBA" id="ARBA00012118"/>
    </source>
</evidence>
<reference evidence="16 17" key="2">
    <citation type="journal article" date="2016" name="Environ. Microbiol. Rep.">
        <title>Metagenomic evidence for the presence of phototrophic Gemmatimonadetes bacteria in diverse environments.</title>
        <authorList>
            <person name="Zeng Y."/>
            <person name="Baumbach J."/>
            <person name="Barbosa E.G."/>
            <person name="Azevedo V."/>
            <person name="Zhang C."/>
            <person name="Koblizek M."/>
        </authorList>
    </citation>
    <scope>NUCLEOTIDE SEQUENCE [LARGE SCALE GENOMIC DNA]</scope>
    <source>
        <strain evidence="16 17">AP64</strain>
    </source>
</reference>
<evidence type="ECO:0000313" key="16">
    <source>
        <dbReference type="EMBL" id="AMW04326.1"/>
    </source>
</evidence>
<evidence type="ECO:0000256" key="9">
    <source>
        <dbReference type="ARBA" id="ARBA00022833"/>
    </source>
</evidence>
<evidence type="ECO:0000256" key="1">
    <source>
        <dbReference type="ARBA" id="ARBA00007587"/>
    </source>
</evidence>
<feature type="binding site" evidence="11">
    <location>
        <position position="189"/>
    </location>
    <ligand>
        <name>Zn(2+)</name>
        <dbReference type="ChEBI" id="CHEBI:29105"/>
    </ligand>
</feature>
<comment type="catalytic activity">
    <reaction evidence="11 14">
        <text>thymidine + ATP = dTMP + ADP + H(+)</text>
        <dbReference type="Rhea" id="RHEA:19129"/>
        <dbReference type="ChEBI" id="CHEBI:15378"/>
        <dbReference type="ChEBI" id="CHEBI:17748"/>
        <dbReference type="ChEBI" id="CHEBI:30616"/>
        <dbReference type="ChEBI" id="CHEBI:63528"/>
        <dbReference type="ChEBI" id="CHEBI:456216"/>
        <dbReference type="EC" id="2.7.1.21"/>
    </reaction>
</comment>
<dbReference type="SUPFAM" id="SSF57716">
    <property type="entry name" value="Glucocorticoid receptor-like (DNA-binding domain)"/>
    <property type="match status" value="1"/>
</dbReference>
<comment type="subcellular location">
    <subcellularLocation>
        <location evidence="11">Cytoplasm</location>
    </subcellularLocation>
</comment>
<feature type="binding site" evidence="11">
    <location>
        <begin position="17"/>
        <end position="24"/>
    </location>
    <ligand>
        <name>ATP</name>
        <dbReference type="ChEBI" id="CHEBI:30616"/>
    </ligand>
</feature>
<keyword evidence="5 11" id="KW-0808">Transferase</keyword>
<keyword evidence="17" id="KW-1185">Reference proteome</keyword>
<keyword evidence="6 11" id="KW-0479">Metal-binding</keyword>
<feature type="binding site" evidence="11">
    <location>
        <begin position="91"/>
        <end position="94"/>
    </location>
    <ligand>
        <name>ATP</name>
        <dbReference type="ChEBI" id="CHEBI:30616"/>
    </ligand>
</feature>
<dbReference type="FunFam" id="3.30.60.20:FF:000026">
    <property type="entry name" value="Thymidine kinase"/>
    <property type="match status" value="1"/>
</dbReference>
<dbReference type="RefSeq" id="WP_026850033.1">
    <property type="nucleotide sequence ID" value="NZ_CP011454.1"/>
</dbReference>
<dbReference type="PANTHER" id="PTHR11441">
    <property type="entry name" value="THYMIDINE KINASE"/>
    <property type="match status" value="1"/>
</dbReference>
<feature type="binding site" evidence="11">
    <location>
        <position position="148"/>
    </location>
    <ligand>
        <name>Zn(2+)</name>
        <dbReference type="ChEBI" id="CHEBI:29105"/>
    </ligand>
</feature>
<reference evidence="16 17" key="1">
    <citation type="journal article" date="2014" name="Proc. Natl. Acad. Sci. U.S.A.">
        <title>Functional type 2 photosynthetic reaction centers found in the rare bacterial phylum Gemmatimonadetes.</title>
        <authorList>
            <person name="Zeng Y."/>
            <person name="Feng F."/>
            <person name="Medova H."/>
            <person name="Dean J."/>
            <person name="Koblizek M."/>
        </authorList>
    </citation>
    <scope>NUCLEOTIDE SEQUENCE [LARGE SCALE GENOMIC DNA]</scope>
    <source>
        <strain evidence="16 17">AP64</strain>
    </source>
</reference>
<keyword evidence="8 11" id="KW-0418">Kinase</keyword>
<dbReference type="AlphaFoldDB" id="A0A143BH04"/>